<gene>
    <name evidence="11" type="primary">cimA</name>
    <name evidence="11" type="ORF">PXH66_06600</name>
</gene>
<evidence type="ECO:0000256" key="8">
    <source>
        <dbReference type="NCBIfam" id="TIGR00977"/>
    </source>
</evidence>
<evidence type="ECO:0000313" key="12">
    <source>
        <dbReference type="Proteomes" id="UP001218638"/>
    </source>
</evidence>
<dbReference type="Proteomes" id="UP001218638">
    <property type="component" value="Chromosome"/>
</dbReference>
<evidence type="ECO:0000256" key="5">
    <source>
        <dbReference type="ARBA" id="ARBA00022679"/>
    </source>
</evidence>
<dbReference type="Gene3D" id="3.20.20.70">
    <property type="entry name" value="Aldolase class I"/>
    <property type="match status" value="1"/>
</dbReference>
<organism evidence="11 12">
    <name type="scientific">Synoicihabitans lomoniglobus</name>
    <dbReference type="NCBI Taxonomy" id="2909285"/>
    <lineage>
        <taxon>Bacteria</taxon>
        <taxon>Pseudomonadati</taxon>
        <taxon>Verrucomicrobiota</taxon>
        <taxon>Opitutia</taxon>
        <taxon>Opitutales</taxon>
        <taxon>Opitutaceae</taxon>
        <taxon>Synoicihabitans</taxon>
    </lineage>
</organism>
<keyword evidence="4" id="KW-0412">Isoleucine biosynthesis</keyword>
<dbReference type="GO" id="GO:0043714">
    <property type="term" value="F:(R)-citramalate synthase activity"/>
    <property type="evidence" value="ECO:0007669"/>
    <property type="project" value="UniProtKB-UniRule"/>
</dbReference>
<evidence type="ECO:0000313" key="11">
    <source>
        <dbReference type="EMBL" id="WED66517.1"/>
    </source>
</evidence>
<dbReference type="Gene3D" id="1.10.238.260">
    <property type="match status" value="1"/>
</dbReference>
<evidence type="ECO:0000256" key="7">
    <source>
        <dbReference type="ARBA" id="ARBA00048263"/>
    </source>
</evidence>
<sequence length="523" mass="56230">MNTTEVKIYDTTLRDGTQGEGISFSVTDKLLIAERLDAFGVDYIEGGFPGSNPRDITFFAEAKKLKLKHAKLAAFGATRRAGVKASADAQLATLLDSGMPVMTIVGKTWDLHVTEILRTTLEENLAMIEDSVRYLVSQGREVIYDAEHFFDGYRSDPDYAFKTLAAALRGGASNLTLCDTNGGSLVNDFQDIVTKAVAEFGGDKVGVHTHNDSGLGVALALAGVAGGATLVQGTANGYGERTGNANLITVLPSLFLKMGKTAHCAANLKQLRELSLYFDELANLRPDTKMPYVGASAFAHKGGLHANAAQKVKSSYEHIDPALVGNHTRVLVSDMAGRSSVAMKARELGIEIDEKGPEIKKLIEELKELEFTGYEFEAADASLKLLISGSLGQSKSFFEVENYRVIVEHHGGQLFAEATVKVTVNGESHHTVAEATGPVSALDKALRSALSAAYPRLSEMKLLDYKVRILENGLGANARTRVLIESADADHVWGTVGVSDNIIEASWEALCDAVTYKLTQIEA</sequence>
<dbReference type="RefSeq" id="WP_330929037.1">
    <property type="nucleotide sequence ID" value="NZ_CP119075.1"/>
</dbReference>
<evidence type="ECO:0000256" key="6">
    <source>
        <dbReference type="ARBA" id="ARBA00023304"/>
    </source>
</evidence>
<dbReference type="PROSITE" id="PS00816">
    <property type="entry name" value="AIPM_HOMOCIT_SYNTH_2"/>
    <property type="match status" value="1"/>
</dbReference>
<dbReference type="InterPro" id="IPR000891">
    <property type="entry name" value="PYR_CT"/>
</dbReference>
<evidence type="ECO:0000256" key="2">
    <source>
        <dbReference type="ARBA" id="ARBA00006154"/>
    </source>
</evidence>
<dbReference type="KEGG" id="slom:PXH66_06600"/>
<keyword evidence="3" id="KW-0028">Amino-acid biosynthesis</keyword>
<dbReference type="InterPro" id="IPR005675">
    <property type="entry name" value="Citramal_synthase"/>
</dbReference>
<dbReference type="InterPro" id="IPR013709">
    <property type="entry name" value="2-isopropylmalate_synth_dimer"/>
</dbReference>
<dbReference type="InterPro" id="IPR036230">
    <property type="entry name" value="LeuA_allosteric_dom_sf"/>
</dbReference>
<keyword evidence="12" id="KW-1185">Reference proteome</keyword>
<evidence type="ECO:0000259" key="10">
    <source>
        <dbReference type="PROSITE" id="PS50991"/>
    </source>
</evidence>
<evidence type="ECO:0000256" key="9">
    <source>
        <dbReference type="RuleBase" id="RU003523"/>
    </source>
</evidence>
<dbReference type="PROSITE" id="PS00815">
    <property type="entry name" value="AIPM_HOMOCIT_SYNTH_1"/>
    <property type="match status" value="1"/>
</dbReference>
<dbReference type="SUPFAM" id="SSF110921">
    <property type="entry name" value="2-isopropylmalate synthase LeuA, allosteric (dimerisation) domain"/>
    <property type="match status" value="1"/>
</dbReference>
<dbReference type="GO" id="GO:0003852">
    <property type="term" value="F:2-isopropylmalate synthase activity"/>
    <property type="evidence" value="ECO:0007669"/>
    <property type="project" value="InterPro"/>
</dbReference>
<dbReference type="Pfam" id="PF22617">
    <property type="entry name" value="HCS_D2"/>
    <property type="match status" value="1"/>
</dbReference>
<evidence type="ECO:0000256" key="3">
    <source>
        <dbReference type="ARBA" id="ARBA00022605"/>
    </source>
</evidence>
<dbReference type="AlphaFoldDB" id="A0AAF0CR44"/>
<dbReference type="NCBIfam" id="TIGR00977">
    <property type="entry name" value="citramal_synth"/>
    <property type="match status" value="1"/>
</dbReference>
<dbReference type="InterPro" id="IPR002034">
    <property type="entry name" value="AIPM/Hcit_synth_CS"/>
</dbReference>
<dbReference type="Pfam" id="PF00682">
    <property type="entry name" value="HMGL-like"/>
    <property type="match status" value="1"/>
</dbReference>
<dbReference type="Gene3D" id="3.30.160.270">
    <property type="match status" value="1"/>
</dbReference>
<dbReference type="EMBL" id="CP119075">
    <property type="protein sequence ID" value="WED66517.1"/>
    <property type="molecule type" value="Genomic_DNA"/>
</dbReference>
<dbReference type="PANTHER" id="PTHR43538">
    <property type="entry name" value="ALPHA-IPM SYNTHASE/HOMOCITRATE SYNTHASE"/>
    <property type="match status" value="1"/>
</dbReference>
<reference evidence="11" key="1">
    <citation type="submission" date="2023-03" db="EMBL/GenBank/DDBJ databases">
        <title>Lomoglobus Profundus gen. nov., sp. nov., a novel member of the phylum Verrucomicrobia, isolated from deep-marine sediment of South China Sea.</title>
        <authorList>
            <person name="Ahmad T."/>
            <person name="Ishaq S.E."/>
            <person name="Wang F."/>
        </authorList>
    </citation>
    <scope>NUCLEOTIDE SEQUENCE</scope>
    <source>
        <strain evidence="11">LMO-M01</strain>
    </source>
</reference>
<comment type="similarity">
    <text evidence="2 9">Belongs to the alpha-IPM synthase/homocitrate synthase family.</text>
</comment>
<protein>
    <recommendedName>
        <fullName evidence="8">Citramalate synthase</fullName>
        <ecNumber evidence="8">2.3.3.21</ecNumber>
    </recommendedName>
</protein>
<comment type="catalytic activity">
    <reaction evidence="7">
        <text>pyruvate + acetyl-CoA + H2O = (3R)-citramalate + CoA + H(+)</text>
        <dbReference type="Rhea" id="RHEA:19045"/>
        <dbReference type="ChEBI" id="CHEBI:15361"/>
        <dbReference type="ChEBI" id="CHEBI:15377"/>
        <dbReference type="ChEBI" id="CHEBI:15378"/>
        <dbReference type="ChEBI" id="CHEBI:30934"/>
        <dbReference type="ChEBI" id="CHEBI:57287"/>
        <dbReference type="ChEBI" id="CHEBI:57288"/>
        <dbReference type="EC" id="2.3.3.21"/>
    </reaction>
</comment>
<dbReference type="Pfam" id="PF08502">
    <property type="entry name" value="LeuA_dimer"/>
    <property type="match status" value="1"/>
</dbReference>
<accession>A0AAF0CR44</accession>
<proteinExistence type="inferred from homology"/>
<dbReference type="PROSITE" id="PS50991">
    <property type="entry name" value="PYR_CT"/>
    <property type="match status" value="1"/>
</dbReference>
<keyword evidence="5 9" id="KW-0808">Transferase</keyword>
<dbReference type="CDD" id="cd07941">
    <property type="entry name" value="DRE_TIM_LeuA3"/>
    <property type="match status" value="1"/>
</dbReference>
<name>A0AAF0CR44_9BACT</name>
<evidence type="ECO:0000256" key="4">
    <source>
        <dbReference type="ARBA" id="ARBA00022624"/>
    </source>
</evidence>
<keyword evidence="6" id="KW-0100">Branched-chain amino acid biosynthesis</keyword>
<dbReference type="SMART" id="SM00917">
    <property type="entry name" value="LeuA_dimer"/>
    <property type="match status" value="1"/>
</dbReference>
<dbReference type="EC" id="2.3.3.21" evidence="8"/>
<dbReference type="InterPro" id="IPR054691">
    <property type="entry name" value="LeuA/HCS_post-cat"/>
</dbReference>
<dbReference type="InterPro" id="IPR013785">
    <property type="entry name" value="Aldolase_TIM"/>
</dbReference>
<dbReference type="PANTHER" id="PTHR43538:SF1">
    <property type="entry name" value="(R)-CITRAMALATE SYNTHASE"/>
    <property type="match status" value="1"/>
</dbReference>
<evidence type="ECO:0000256" key="1">
    <source>
        <dbReference type="ARBA" id="ARBA00004743"/>
    </source>
</evidence>
<dbReference type="SUPFAM" id="SSF51569">
    <property type="entry name" value="Aldolase"/>
    <property type="match status" value="1"/>
</dbReference>
<dbReference type="GO" id="GO:0009098">
    <property type="term" value="P:L-leucine biosynthetic process"/>
    <property type="evidence" value="ECO:0007669"/>
    <property type="project" value="InterPro"/>
</dbReference>
<dbReference type="GO" id="GO:0009097">
    <property type="term" value="P:isoleucine biosynthetic process"/>
    <property type="evidence" value="ECO:0007669"/>
    <property type="project" value="UniProtKB-UniRule"/>
</dbReference>
<comment type="pathway">
    <text evidence="1">Amino-acid biosynthesis; L-isoleucine biosynthesis; 2-oxobutanoate from pyruvate: step 1/3.</text>
</comment>
<feature type="domain" description="Pyruvate carboxyltransferase" evidence="10">
    <location>
        <begin position="6"/>
        <end position="272"/>
    </location>
</feature>